<dbReference type="Proteomes" id="UP000590412">
    <property type="component" value="Unassembled WGS sequence"/>
</dbReference>
<comment type="caution">
    <text evidence="3">The sequence shown here is derived from an EMBL/GenBank/DDBJ whole genome shotgun (WGS) entry which is preliminary data.</text>
</comment>
<protein>
    <submittedName>
        <fullName evidence="3">Oxidoreductase-like protein, N-terminal family protein</fullName>
    </submittedName>
</protein>
<evidence type="ECO:0000313" key="3">
    <source>
        <dbReference type="EMBL" id="KAF6046941.1"/>
    </source>
</evidence>
<dbReference type="PANTHER" id="PTHR21193:SF3">
    <property type="entry name" value="OXIDOREDUCTASE-LIKE DOMAIN-CONTAINING PROTEIN 1"/>
    <property type="match status" value="1"/>
</dbReference>
<evidence type="ECO:0000313" key="4">
    <source>
        <dbReference type="Proteomes" id="UP000590412"/>
    </source>
</evidence>
<dbReference type="InterPro" id="IPR039251">
    <property type="entry name" value="OXLD1"/>
</dbReference>
<gene>
    <name evidence="3" type="ORF">FOB60_004477</name>
</gene>
<dbReference type="InterPro" id="IPR019180">
    <property type="entry name" value="Oxidoreductase-like_N"/>
</dbReference>
<dbReference type="Pfam" id="PF09791">
    <property type="entry name" value="Oxidored-like"/>
    <property type="match status" value="1"/>
</dbReference>
<name>A0A8X7NI46_CANPA</name>
<dbReference type="PANTHER" id="PTHR21193">
    <property type="entry name" value="OXIDOREDUCTASE-LIKE DOMAIN-CONTAINING PROTEIN 1"/>
    <property type="match status" value="1"/>
</dbReference>
<feature type="compositionally biased region" description="Basic and acidic residues" evidence="1">
    <location>
        <begin position="237"/>
        <end position="268"/>
    </location>
</feature>
<dbReference type="AlphaFoldDB" id="A0A8X7NI46"/>
<feature type="domain" description="Oxidoreductase-like" evidence="2">
    <location>
        <begin position="117"/>
        <end position="161"/>
    </location>
</feature>
<evidence type="ECO:0000256" key="1">
    <source>
        <dbReference type="SAM" id="MobiDB-lite"/>
    </source>
</evidence>
<accession>A0A8X7NI46</accession>
<organism evidence="3 4">
    <name type="scientific">Candida parapsilosis</name>
    <name type="common">Yeast</name>
    <dbReference type="NCBI Taxonomy" id="5480"/>
    <lineage>
        <taxon>Eukaryota</taxon>
        <taxon>Fungi</taxon>
        <taxon>Dikarya</taxon>
        <taxon>Ascomycota</taxon>
        <taxon>Saccharomycotina</taxon>
        <taxon>Pichiomycetes</taxon>
        <taxon>Debaryomycetaceae</taxon>
        <taxon>Candida/Lodderomyces clade</taxon>
        <taxon>Candida</taxon>
    </lineage>
</organism>
<proteinExistence type="predicted"/>
<feature type="region of interest" description="Disordered" evidence="1">
    <location>
        <begin position="232"/>
        <end position="284"/>
    </location>
</feature>
<evidence type="ECO:0000259" key="2">
    <source>
        <dbReference type="Pfam" id="PF09791"/>
    </source>
</evidence>
<reference evidence="3" key="1">
    <citation type="submission" date="2020-03" db="EMBL/GenBank/DDBJ databases">
        <title>FDA dAtabase for Regulatory Grade micrObial Sequences (FDA-ARGOS): Supporting development and validation of Infectious Disease Dx tests.</title>
        <authorList>
            <person name="Campos J."/>
            <person name="Goldberg B."/>
            <person name="Tallon L."/>
            <person name="Sadzewicz L."/>
            <person name="Vavikolanu K."/>
            <person name="Mehta A."/>
            <person name="Aluvathingal J."/>
            <person name="Nadendla S."/>
            <person name="Nandy P."/>
            <person name="Geyer C."/>
            <person name="Yan Y."/>
            <person name="Sichtig H."/>
        </authorList>
    </citation>
    <scope>NUCLEOTIDE SEQUENCE [LARGE SCALE GENOMIC DNA]</scope>
    <source>
        <strain evidence="3">FDAARGOS_652</strain>
    </source>
</reference>
<dbReference type="GO" id="GO:0005739">
    <property type="term" value="C:mitochondrion"/>
    <property type="evidence" value="ECO:0007669"/>
    <property type="project" value="TreeGrafter"/>
</dbReference>
<dbReference type="EMBL" id="JABWAB010000007">
    <property type="protein sequence ID" value="KAF6046941.1"/>
    <property type="molecule type" value="Genomic_DNA"/>
</dbReference>
<sequence length="284" mass="32643">MHLPRPNTIQCARHLATATRRRPTPIREISKEETKKYSFYDLVLRTPSHPRHPIEASLMKDSELKELKKHTKVRFEGNYSLDPNISPEERIAKVFGGRIKGEDRQASSRIERGEPKVIAGITVPSRPPEPDNCCMSGCINCVWELFQEDLKDWNEKREMAAKKLVANGGRWPENFNPPLKALKRENYPPSLADLPDSELTPERVEGTVQDETWGDVPVTIRVFTEVEKKIKARRKQRMAEMEKHSRGDVADVSHHKEQSGANDEHRQESSLQSNTHQKHLQHAQ</sequence>